<comment type="caution">
    <text evidence="3">The sequence shown here is derived from an EMBL/GenBank/DDBJ whole genome shotgun (WGS) entry which is preliminary data.</text>
</comment>
<evidence type="ECO:0000256" key="1">
    <source>
        <dbReference type="SAM" id="MobiDB-lite"/>
    </source>
</evidence>
<evidence type="ECO:0000313" key="3">
    <source>
        <dbReference type="EMBL" id="KAK7427439.1"/>
    </source>
</evidence>
<feature type="domain" description="DUF7053" evidence="2">
    <location>
        <begin position="3"/>
        <end position="170"/>
    </location>
</feature>
<gene>
    <name evidence="3" type="ORF">QQZ08_006045</name>
</gene>
<feature type="compositionally biased region" description="Basic and acidic residues" evidence="1">
    <location>
        <begin position="380"/>
        <end position="391"/>
    </location>
</feature>
<sequence>MVRTTFTTITPLPPGISREVVVNFLHDHLEMIDLNPLIKERHSIPPPASSPPEEHRCVWYSLTDRIDYLPGGVVSGQVSYTCAFNDLPEGLQTHCYAPMGLDIRDRWSVGGSMPGEPPQPVELGLNAPASGLYLREDVDMRCNVLMAGFVKKTLKKSHGSLVGRLSAKAHLVSANQSRQSMAGSTPSILQSPTPASIRSDSSGVPPIGPLLPPSTGNHQGVVPGLATPPPLHHHQQQQQYQQQQQQPYQDQERYQQLQYQERPLPQHQHQYSQHSQHSQHQQPQYQQQPQPQSPPAPHGNASGLNHELPQQANGGLELPSDGPGASTQEGGLRYSGTVYEGSSKPNDYDEFSSTNPYEKADSPWEEQQTNGAYPAPLKVQQDRRVRPAELE</sequence>
<organism evidence="3 4">
    <name type="scientific">Neonectria magnoliae</name>
    <dbReference type="NCBI Taxonomy" id="2732573"/>
    <lineage>
        <taxon>Eukaryota</taxon>
        <taxon>Fungi</taxon>
        <taxon>Dikarya</taxon>
        <taxon>Ascomycota</taxon>
        <taxon>Pezizomycotina</taxon>
        <taxon>Sordariomycetes</taxon>
        <taxon>Hypocreomycetidae</taxon>
        <taxon>Hypocreales</taxon>
        <taxon>Nectriaceae</taxon>
        <taxon>Neonectria</taxon>
    </lineage>
</organism>
<dbReference type="EMBL" id="JAZAVK010000053">
    <property type="protein sequence ID" value="KAK7427439.1"/>
    <property type="molecule type" value="Genomic_DNA"/>
</dbReference>
<dbReference type="Proteomes" id="UP001498421">
    <property type="component" value="Unassembled WGS sequence"/>
</dbReference>
<accession>A0ABR1I2F4</accession>
<name>A0ABR1I2F4_9HYPO</name>
<dbReference type="Pfam" id="PF23155">
    <property type="entry name" value="DUF7053"/>
    <property type="match status" value="1"/>
</dbReference>
<evidence type="ECO:0000313" key="4">
    <source>
        <dbReference type="Proteomes" id="UP001498421"/>
    </source>
</evidence>
<reference evidence="3 4" key="1">
    <citation type="journal article" date="2025" name="Microbiol. Resour. Announc.">
        <title>Draft genome sequences for Neonectria magnoliae and Neonectria punicea, canker pathogens of Liriodendron tulipifera and Acer saccharum in West Virginia.</title>
        <authorList>
            <person name="Petronek H.M."/>
            <person name="Kasson M.T."/>
            <person name="Metheny A.M."/>
            <person name="Stauder C.M."/>
            <person name="Lovett B."/>
            <person name="Lynch S.C."/>
            <person name="Garnas J.R."/>
            <person name="Kasson L.R."/>
            <person name="Stajich J.E."/>
        </authorList>
    </citation>
    <scope>NUCLEOTIDE SEQUENCE [LARGE SCALE GENOMIC DNA]</scope>
    <source>
        <strain evidence="3 4">NRRL 64651</strain>
    </source>
</reference>
<feature type="compositionally biased region" description="Low complexity" evidence="1">
    <location>
        <begin position="236"/>
        <end position="290"/>
    </location>
</feature>
<dbReference type="PANTHER" id="PTHR38117:SF2">
    <property type="entry name" value="NACHT AND WD40 DOMAIN PROTEIN"/>
    <property type="match status" value="1"/>
</dbReference>
<proteinExistence type="predicted"/>
<feature type="compositionally biased region" description="Polar residues" evidence="1">
    <location>
        <begin position="174"/>
        <end position="202"/>
    </location>
</feature>
<feature type="region of interest" description="Disordered" evidence="1">
    <location>
        <begin position="174"/>
        <end position="391"/>
    </location>
</feature>
<dbReference type="InterPro" id="IPR055481">
    <property type="entry name" value="DUF7053"/>
</dbReference>
<protein>
    <recommendedName>
        <fullName evidence="2">DUF7053 domain-containing protein</fullName>
    </recommendedName>
</protein>
<evidence type="ECO:0000259" key="2">
    <source>
        <dbReference type="Pfam" id="PF23155"/>
    </source>
</evidence>
<keyword evidence="4" id="KW-1185">Reference proteome</keyword>
<dbReference type="PANTHER" id="PTHR38117">
    <property type="entry name" value="NACHT AND WD40 DOMAIN PROTEIN"/>
    <property type="match status" value="1"/>
</dbReference>